<evidence type="ECO:0000256" key="1">
    <source>
        <dbReference type="ARBA" id="ARBA00006484"/>
    </source>
</evidence>
<dbReference type="SUPFAM" id="SSF51735">
    <property type="entry name" value="NAD(P)-binding Rossmann-fold domains"/>
    <property type="match status" value="1"/>
</dbReference>
<proteinExistence type="inferred from homology"/>
<dbReference type="PANTHER" id="PTHR24321:SF8">
    <property type="entry name" value="ESTRADIOL 17-BETA-DEHYDROGENASE 8-RELATED"/>
    <property type="match status" value="1"/>
</dbReference>
<dbReference type="Proteomes" id="UP001345691">
    <property type="component" value="Unassembled WGS sequence"/>
</dbReference>
<keyword evidence="5" id="KW-1185">Reference proteome</keyword>
<sequence length="259" mass="27030">MSSLENRVFAITGAASGIALATAKLLASRGAQLSLADLQHSSLEKVADDIAESYGKRPLTCALDVRDPEAVEDWISQTVRQFGRLDGAANLAGVIPKSIGLKGIHEQDLEEWNFVIGVNLTGVMLCMRAQLKHIAEGGSIVNASSMAGISGRANNAAYTASKHGVVGLTRSAAKEAGPKNVRVNAICPGSIETPMVAAARQISGDREGTVLTQSSALKEVALGRTGQPEEVASLILFLLSKESSYITGTASQIDGGWIC</sequence>
<evidence type="ECO:0000313" key="4">
    <source>
        <dbReference type="EMBL" id="KAK5057291.1"/>
    </source>
</evidence>
<comment type="caution">
    <text evidence="4">The sequence shown here is derived from an EMBL/GenBank/DDBJ whole genome shotgun (WGS) entry which is preliminary data.</text>
</comment>
<dbReference type="InterPro" id="IPR036291">
    <property type="entry name" value="NAD(P)-bd_dom_sf"/>
</dbReference>
<accession>A0ABR0J6M6</accession>
<comment type="similarity">
    <text evidence="1">Belongs to the short-chain dehydrogenases/reductases (SDR) family.</text>
</comment>
<gene>
    <name evidence="4" type="ORF">LTR69_007330</name>
</gene>
<dbReference type="PANTHER" id="PTHR24321">
    <property type="entry name" value="DEHYDROGENASES, SHORT CHAIN"/>
    <property type="match status" value="1"/>
</dbReference>
<dbReference type="PRINTS" id="PR00080">
    <property type="entry name" value="SDRFAMILY"/>
</dbReference>
<name>A0ABR0J6M6_9EURO</name>
<dbReference type="PRINTS" id="PR00081">
    <property type="entry name" value="GDHRDH"/>
</dbReference>
<evidence type="ECO:0000313" key="5">
    <source>
        <dbReference type="Proteomes" id="UP001345691"/>
    </source>
</evidence>
<reference evidence="4 5" key="1">
    <citation type="submission" date="2023-08" db="EMBL/GenBank/DDBJ databases">
        <title>Black Yeasts Isolated from many extreme environments.</title>
        <authorList>
            <person name="Coleine C."/>
            <person name="Stajich J.E."/>
            <person name="Selbmann L."/>
        </authorList>
    </citation>
    <scope>NUCLEOTIDE SEQUENCE [LARGE SCALE GENOMIC DNA]</scope>
    <source>
        <strain evidence="4 5">CCFEE 6328</strain>
    </source>
</reference>
<evidence type="ECO:0000256" key="3">
    <source>
        <dbReference type="ARBA" id="ARBA00023002"/>
    </source>
</evidence>
<dbReference type="EMBL" id="JAVRRF010000016">
    <property type="protein sequence ID" value="KAK5057291.1"/>
    <property type="molecule type" value="Genomic_DNA"/>
</dbReference>
<evidence type="ECO:0000256" key="2">
    <source>
        <dbReference type="ARBA" id="ARBA00022857"/>
    </source>
</evidence>
<keyword evidence="2" id="KW-0521">NADP</keyword>
<dbReference type="InterPro" id="IPR020904">
    <property type="entry name" value="Sc_DH/Rdtase_CS"/>
</dbReference>
<protein>
    <submittedName>
        <fullName evidence="4">Uncharacterized protein</fullName>
    </submittedName>
</protein>
<dbReference type="PROSITE" id="PS00061">
    <property type="entry name" value="ADH_SHORT"/>
    <property type="match status" value="1"/>
</dbReference>
<dbReference type="Pfam" id="PF13561">
    <property type="entry name" value="adh_short_C2"/>
    <property type="match status" value="1"/>
</dbReference>
<keyword evidence="3" id="KW-0560">Oxidoreductase</keyword>
<dbReference type="Gene3D" id="3.40.50.720">
    <property type="entry name" value="NAD(P)-binding Rossmann-like Domain"/>
    <property type="match status" value="1"/>
</dbReference>
<dbReference type="CDD" id="cd05233">
    <property type="entry name" value="SDR_c"/>
    <property type="match status" value="1"/>
</dbReference>
<dbReference type="InterPro" id="IPR002347">
    <property type="entry name" value="SDR_fam"/>
</dbReference>
<organism evidence="4 5">
    <name type="scientific">Exophiala sideris</name>
    <dbReference type="NCBI Taxonomy" id="1016849"/>
    <lineage>
        <taxon>Eukaryota</taxon>
        <taxon>Fungi</taxon>
        <taxon>Dikarya</taxon>
        <taxon>Ascomycota</taxon>
        <taxon>Pezizomycotina</taxon>
        <taxon>Eurotiomycetes</taxon>
        <taxon>Chaetothyriomycetidae</taxon>
        <taxon>Chaetothyriales</taxon>
        <taxon>Herpotrichiellaceae</taxon>
        <taxon>Exophiala</taxon>
    </lineage>
</organism>